<accession>A0ABW9XFZ2</accession>
<evidence type="ECO:0000313" key="3">
    <source>
        <dbReference type="Proteomes" id="UP000753724"/>
    </source>
</evidence>
<keyword evidence="3" id="KW-1185">Reference proteome</keyword>
<comment type="caution">
    <text evidence="2">The sequence shown here is derived from an EMBL/GenBank/DDBJ whole genome shotgun (WGS) entry which is preliminary data.</text>
</comment>
<evidence type="ECO:0000259" key="1">
    <source>
        <dbReference type="Pfam" id="PF02602"/>
    </source>
</evidence>
<feature type="domain" description="Tetrapyrrole biosynthesis uroporphyrinogen III synthase" evidence="1">
    <location>
        <begin position="20"/>
        <end position="227"/>
    </location>
</feature>
<gene>
    <name evidence="2" type="ORF">GTZ99_13005</name>
</gene>
<name>A0ABW9XFZ2_9SPHN</name>
<dbReference type="RefSeq" id="WP_161720033.1">
    <property type="nucleotide sequence ID" value="NZ_JAAAPO010000005.1"/>
</dbReference>
<dbReference type="Gene3D" id="3.40.50.10090">
    <property type="match status" value="1"/>
</dbReference>
<dbReference type="InterPro" id="IPR003754">
    <property type="entry name" value="4pyrrol_synth_uPrphyn_synth"/>
</dbReference>
<reference evidence="3" key="1">
    <citation type="submission" date="2020-01" db="EMBL/GenBank/DDBJ databases">
        <title>Sphingomonas sp. strain CSW-10.</title>
        <authorList>
            <person name="Chen W.-M."/>
        </authorList>
    </citation>
    <scope>NUCLEOTIDE SEQUENCE [LARGE SCALE GENOMIC DNA]</scope>
    <source>
        <strain evidence="3">FSY-8</strain>
    </source>
</reference>
<dbReference type="SUPFAM" id="SSF69618">
    <property type="entry name" value="HemD-like"/>
    <property type="match status" value="1"/>
</dbReference>
<proteinExistence type="predicted"/>
<dbReference type="Proteomes" id="UP000753724">
    <property type="component" value="Unassembled WGS sequence"/>
</dbReference>
<dbReference type="InterPro" id="IPR036108">
    <property type="entry name" value="4pyrrol_syn_uPrphyn_synt_sf"/>
</dbReference>
<evidence type="ECO:0000313" key="2">
    <source>
        <dbReference type="EMBL" id="NBC37467.1"/>
    </source>
</evidence>
<sequence length="250" mass="25423">MRAPVIIIRPAPGDAASLAAADALGLDAFAFPLFQAAPVAWTPPAPDTCDALLLGSANAVRLAGDGLDGLRLKPAWCVGDATAAAARAAGLSVAGVGAGGLQPLIDAHALRIAGETPRLLRLAARDRVDLTPPPGVSIAERIVYASAPVPMPDTLGRLLQTHALPGFVLLLHSAAAARHFIAQCERLHIPRHRIAAIAIAPRVTAACGDPADWAALATAPVAADQAMLALAAQMCQTLQSVFPSDPGSGQ</sequence>
<dbReference type="EMBL" id="JAAAPO010000005">
    <property type="protein sequence ID" value="NBC37467.1"/>
    <property type="molecule type" value="Genomic_DNA"/>
</dbReference>
<dbReference type="Pfam" id="PF02602">
    <property type="entry name" value="HEM4"/>
    <property type="match status" value="1"/>
</dbReference>
<protein>
    <submittedName>
        <fullName evidence="2">Uroporphyrinogen-III synthase</fullName>
    </submittedName>
</protein>
<organism evidence="2 3">
    <name type="scientific">Novosphingobium ovatum</name>
    <dbReference type="NCBI Taxonomy" id="1908523"/>
    <lineage>
        <taxon>Bacteria</taxon>
        <taxon>Pseudomonadati</taxon>
        <taxon>Pseudomonadota</taxon>
        <taxon>Alphaproteobacteria</taxon>
        <taxon>Sphingomonadales</taxon>
        <taxon>Sphingomonadaceae</taxon>
        <taxon>Novosphingobium</taxon>
    </lineage>
</organism>